<dbReference type="EMBL" id="CADEAL010003890">
    <property type="protein sequence ID" value="CAB1446123.1"/>
    <property type="molecule type" value="Genomic_DNA"/>
</dbReference>
<organism evidence="2 3">
    <name type="scientific">Pleuronectes platessa</name>
    <name type="common">European plaice</name>
    <dbReference type="NCBI Taxonomy" id="8262"/>
    <lineage>
        <taxon>Eukaryota</taxon>
        <taxon>Metazoa</taxon>
        <taxon>Chordata</taxon>
        <taxon>Craniata</taxon>
        <taxon>Vertebrata</taxon>
        <taxon>Euteleostomi</taxon>
        <taxon>Actinopterygii</taxon>
        <taxon>Neopterygii</taxon>
        <taxon>Teleostei</taxon>
        <taxon>Neoteleostei</taxon>
        <taxon>Acanthomorphata</taxon>
        <taxon>Carangaria</taxon>
        <taxon>Pleuronectiformes</taxon>
        <taxon>Pleuronectoidei</taxon>
        <taxon>Pleuronectidae</taxon>
        <taxon>Pleuronectes</taxon>
    </lineage>
</organism>
<evidence type="ECO:0000256" key="1">
    <source>
        <dbReference type="SAM" id="MobiDB-lite"/>
    </source>
</evidence>
<evidence type="ECO:0000313" key="2">
    <source>
        <dbReference type="EMBL" id="CAB1446123.1"/>
    </source>
</evidence>
<reference evidence="2" key="1">
    <citation type="submission" date="2020-03" db="EMBL/GenBank/DDBJ databases">
        <authorList>
            <person name="Weist P."/>
        </authorList>
    </citation>
    <scope>NUCLEOTIDE SEQUENCE</scope>
</reference>
<sequence>MRCGRVRVPVKQLSQELILTETILRRLQDIFVVVAVSELRAKKLRPHTEGGFAKQGLFAELLPPDKVKLLQTHPQQSPASPKALPHQSAPQLVPLPAGQSSSLAHSSAVFGSLPASRPSLSPLNLLRLPGPSSPQ</sequence>
<feature type="region of interest" description="Disordered" evidence="1">
    <location>
        <begin position="68"/>
        <end position="99"/>
    </location>
</feature>
<feature type="region of interest" description="Disordered" evidence="1">
    <location>
        <begin position="114"/>
        <end position="135"/>
    </location>
</feature>
<proteinExistence type="predicted"/>
<accession>A0A9N7V8J4</accession>
<name>A0A9N7V8J4_PLEPL</name>
<keyword evidence="3" id="KW-1185">Reference proteome</keyword>
<comment type="caution">
    <text evidence="2">The sequence shown here is derived from an EMBL/GenBank/DDBJ whole genome shotgun (WGS) entry which is preliminary data.</text>
</comment>
<dbReference type="AlphaFoldDB" id="A0A9N7V8J4"/>
<dbReference type="Proteomes" id="UP001153269">
    <property type="component" value="Unassembled WGS sequence"/>
</dbReference>
<gene>
    <name evidence="2" type="ORF">PLEPLA_LOCUS33862</name>
</gene>
<protein>
    <submittedName>
        <fullName evidence="2">Uncharacterized protein</fullName>
    </submittedName>
</protein>
<evidence type="ECO:0000313" key="3">
    <source>
        <dbReference type="Proteomes" id="UP001153269"/>
    </source>
</evidence>